<name>A0A6A5C7A9_NAEFO</name>
<feature type="transmembrane region" description="Helical" evidence="7">
    <location>
        <begin position="379"/>
        <end position="397"/>
    </location>
</feature>
<dbReference type="SMR" id="A0A6A5C7A9"/>
<feature type="compositionally biased region" description="Basic residues" evidence="6">
    <location>
        <begin position="123"/>
        <end position="133"/>
    </location>
</feature>
<evidence type="ECO:0000256" key="7">
    <source>
        <dbReference type="SAM" id="Phobius"/>
    </source>
</evidence>
<evidence type="ECO:0000256" key="4">
    <source>
        <dbReference type="ARBA" id="ARBA00023136"/>
    </source>
</evidence>
<evidence type="ECO:0000256" key="5">
    <source>
        <dbReference type="ARBA" id="ARBA00049660"/>
    </source>
</evidence>
<gene>
    <name evidence="8" type="ORF">FDP41_011314</name>
</gene>
<dbReference type="Pfam" id="PF01226">
    <property type="entry name" value="Form_Nir_trans"/>
    <property type="match status" value="1"/>
</dbReference>
<dbReference type="OrthoDB" id="4829at2759"/>
<evidence type="ECO:0000256" key="3">
    <source>
        <dbReference type="ARBA" id="ARBA00022989"/>
    </source>
</evidence>
<feature type="transmembrane region" description="Helical" evidence="7">
    <location>
        <begin position="280"/>
        <end position="309"/>
    </location>
</feature>
<dbReference type="GO" id="GO:0015513">
    <property type="term" value="F:high-affinity secondary active nitrite transmembrane transporter activity"/>
    <property type="evidence" value="ECO:0007669"/>
    <property type="project" value="TreeGrafter"/>
</dbReference>
<feature type="compositionally biased region" description="Polar residues" evidence="6">
    <location>
        <begin position="134"/>
        <end position="159"/>
    </location>
</feature>
<feature type="transmembrane region" description="Helical" evidence="7">
    <location>
        <begin position="238"/>
        <end position="260"/>
    </location>
</feature>
<dbReference type="InterPro" id="IPR000292">
    <property type="entry name" value="For/NO2_transpt"/>
</dbReference>
<comment type="subcellular location">
    <subcellularLocation>
        <location evidence="1">Membrane</location>
        <topology evidence="1">Multi-pass membrane protein</topology>
    </subcellularLocation>
</comment>
<evidence type="ECO:0000313" key="9">
    <source>
        <dbReference type="Proteomes" id="UP000444721"/>
    </source>
</evidence>
<dbReference type="InterPro" id="IPR023271">
    <property type="entry name" value="Aquaporin-like"/>
</dbReference>
<evidence type="ECO:0000256" key="2">
    <source>
        <dbReference type="ARBA" id="ARBA00022692"/>
    </source>
</evidence>
<dbReference type="VEuPathDB" id="AmoebaDB:NfTy_019960"/>
<feature type="region of interest" description="Disordered" evidence="6">
    <location>
        <begin position="506"/>
        <end position="553"/>
    </location>
</feature>
<dbReference type="PANTHER" id="PTHR30520">
    <property type="entry name" value="FORMATE TRANSPORTER-RELATED"/>
    <property type="match status" value="1"/>
</dbReference>
<dbReference type="RefSeq" id="XP_044567097.1">
    <property type="nucleotide sequence ID" value="XM_044701709.1"/>
</dbReference>
<protein>
    <recommendedName>
        <fullName evidence="10">Formate/nitrite transporter</fullName>
    </recommendedName>
</protein>
<dbReference type="GO" id="GO:0005886">
    <property type="term" value="C:plasma membrane"/>
    <property type="evidence" value="ECO:0007669"/>
    <property type="project" value="TreeGrafter"/>
</dbReference>
<dbReference type="Proteomes" id="UP000444721">
    <property type="component" value="Unassembled WGS sequence"/>
</dbReference>
<feature type="transmembrane region" description="Helical" evidence="7">
    <location>
        <begin position="330"/>
        <end position="350"/>
    </location>
</feature>
<feature type="compositionally biased region" description="Polar residues" evidence="6">
    <location>
        <begin position="535"/>
        <end position="548"/>
    </location>
</feature>
<organism evidence="8 9">
    <name type="scientific">Naegleria fowleri</name>
    <name type="common">Brain eating amoeba</name>
    <dbReference type="NCBI Taxonomy" id="5763"/>
    <lineage>
        <taxon>Eukaryota</taxon>
        <taxon>Discoba</taxon>
        <taxon>Heterolobosea</taxon>
        <taxon>Tetramitia</taxon>
        <taxon>Eutetramitia</taxon>
        <taxon>Vahlkampfiidae</taxon>
        <taxon>Naegleria</taxon>
    </lineage>
</organism>
<dbReference type="Gene3D" id="1.20.1080.10">
    <property type="entry name" value="Glycerol uptake facilitator protein"/>
    <property type="match status" value="1"/>
</dbReference>
<keyword evidence="3 7" id="KW-1133">Transmembrane helix</keyword>
<feature type="transmembrane region" description="Helical" evidence="7">
    <location>
        <begin position="451"/>
        <end position="473"/>
    </location>
</feature>
<evidence type="ECO:0000256" key="1">
    <source>
        <dbReference type="ARBA" id="ARBA00004141"/>
    </source>
</evidence>
<feature type="compositionally biased region" description="Low complexity" evidence="6">
    <location>
        <begin position="506"/>
        <end position="526"/>
    </location>
</feature>
<evidence type="ECO:0000313" key="8">
    <source>
        <dbReference type="EMBL" id="KAF0982384.1"/>
    </source>
</evidence>
<sequence>MTSLENCRNSNHPLPRHYNNFDYHHHSNNNLNTFSSPLSCKHDFDPTFIIEAETIHHLPLPMDHPNYDQEESFEQNPVKSIPTPPPQQQQQQQLHVVPSSDHEHSIDSPSEHASIPQTLPHVNNKHTLTKRKNSLPSEPSSFLPKTSSFKMNSNGQPNSHLFRHEEPITSNYDQQKGQPNIDSTHLFRTNSQPQTNHLPAHSPQNSAFPLPMFLNPFQAFDKMKQEGIRKSKLAFDQIVILSLFAGCFAGIGGALSLLTAGNCPTLEKENPGLQKFFFGAVFPIGIIFTILFGAELFSTNSLTVFIGLLSRKWRSKKFILQYLQFSKNLFLSYIFNMIGSFMVAYFFLYLTQPCCDAPWIAYAKKIALSKVSKTFGQNVLLGIVCNMMLTLSIYISFAATTVEGKIIGVWFPVMGFASSGFEHCIANAFFIPLGMLFGEDISVQDFLVQNLLPTTIGNLIGGSFIVGLLLYYVHDLRHRHRRFLFNTIERLWSYLKQRYIHQRLPHSSSTTPLSSTTAATSHLGTGESSSKRTDSPSTQQPSNKSSLEFTEEVEMVDINVENKV</sequence>
<dbReference type="AlphaFoldDB" id="A0A6A5C7A9"/>
<evidence type="ECO:0008006" key="10">
    <source>
        <dbReference type="Google" id="ProtNLM"/>
    </source>
</evidence>
<proteinExistence type="inferred from homology"/>
<dbReference type="EMBL" id="VFQX01000009">
    <property type="protein sequence ID" value="KAF0982384.1"/>
    <property type="molecule type" value="Genomic_DNA"/>
</dbReference>
<comment type="similarity">
    <text evidence="5">Belongs to the FNT transporter (TC 1.A.16) family.</text>
</comment>
<keyword evidence="9" id="KW-1185">Reference proteome</keyword>
<evidence type="ECO:0000256" key="6">
    <source>
        <dbReference type="SAM" id="MobiDB-lite"/>
    </source>
</evidence>
<keyword evidence="2 7" id="KW-0812">Transmembrane</keyword>
<accession>A0A6A5C7A9</accession>
<dbReference type="GO" id="GO:0015707">
    <property type="term" value="P:nitrite transport"/>
    <property type="evidence" value="ECO:0007669"/>
    <property type="project" value="TreeGrafter"/>
</dbReference>
<dbReference type="PANTHER" id="PTHR30520:SF6">
    <property type="entry name" value="FORMATE_NITRATE FAMILY TRANSPORTER (EUROFUNG)"/>
    <property type="match status" value="1"/>
</dbReference>
<dbReference type="GeneID" id="68118529"/>
<feature type="region of interest" description="Disordered" evidence="6">
    <location>
        <begin position="60"/>
        <end position="162"/>
    </location>
</feature>
<dbReference type="VEuPathDB" id="AmoebaDB:NF0035330"/>
<reference evidence="8 9" key="1">
    <citation type="journal article" date="2019" name="Sci. Rep.">
        <title>Nanopore sequencing improves the draft genome of the human pathogenic amoeba Naegleria fowleri.</title>
        <authorList>
            <person name="Liechti N."/>
            <person name="Schurch N."/>
            <person name="Bruggmann R."/>
            <person name="Wittwer M."/>
        </authorList>
    </citation>
    <scope>NUCLEOTIDE SEQUENCE [LARGE SCALE GENOMIC DNA]</scope>
    <source>
        <strain evidence="8 9">ATCC 30894</strain>
    </source>
</reference>
<comment type="caution">
    <text evidence="8">The sequence shown here is derived from an EMBL/GenBank/DDBJ whole genome shotgun (WGS) entry which is preliminary data.</text>
</comment>
<dbReference type="VEuPathDB" id="AmoebaDB:NF0035340"/>
<dbReference type="VEuPathDB" id="AmoebaDB:FDP41_011314"/>
<feature type="transmembrane region" description="Helical" evidence="7">
    <location>
        <begin position="409"/>
        <end position="431"/>
    </location>
</feature>
<keyword evidence="4 7" id="KW-0472">Membrane</keyword>
<feature type="compositionally biased region" description="Basic and acidic residues" evidence="6">
    <location>
        <begin position="100"/>
        <end position="110"/>
    </location>
</feature>